<keyword evidence="6 8" id="KW-1133">Transmembrane helix</keyword>
<dbReference type="Proteomes" id="UP000548476">
    <property type="component" value="Unassembled WGS sequence"/>
</dbReference>
<dbReference type="RefSeq" id="WP_184792301.1">
    <property type="nucleotide sequence ID" value="NZ_BONT01000050.1"/>
</dbReference>
<evidence type="ECO:0000256" key="1">
    <source>
        <dbReference type="ARBA" id="ARBA00004651"/>
    </source>
</evidence>
<evidence type="ECO:0000256" key="2">
    <source>
        <dbReference type="ARBA" id="ARBA00007935"/>
    </source>
</evidence>
<evidence type="ECO:0000313" key="9">
    <source>
        <dbReference type="EMBL" id="MBB6039218.1"/>
    </source>
</evidence>
<accession>A0A841FZT8</accession>
<keyword evidence="4" id="KW-1003">Cell membrane</keyword>
<keyword evidence="7 8" id="KW-0472">Membrane</keyword>
<comment type="caution">
    <text evidence="9">The sequence shown here is derived from an EMBL/GenBank/DDBJ whole genome shotgun (WGS) entry which is preliminary data.</text>
</comment>
<dbReference type="Pfam" id="PF01032">
    <property type="entry name" value="FecCD"/>
    <property type="match status" value="1"/>
</dbReference>
<dbReference type="SUPFAM" id="SSF81345">
    <property type="entry name" value="ABC transporter involved in vitamin B12 uptake, BtuC"/>
    <property type="match status" value="1"/>
</dbReference>
<evidence type="ECO:0000256" key="5">
    <source>
        <dbReference type="ARBA" id="ARBA00022692"/>
    </source>
</evidence>
<dbReference type="EMBL" id="JACHGT010000020">
    <property type="protein sequence ID" value="MBB6039218.1"/>
    <property type="molecule type" value="Genomic_DNA"/>
</dbReference>
<dbReference type="AlphaFoldDB" id="A0A841FZT8"/>
<dbReference type="GO" id="GO:0005886">
    <property type="term" value="C:plasma membrane"/>
    <property type="evidence" value="ECO:0007669"/>
    <property type="project" value="UniProtKB-SubCell"/>
</dbReference>
<sequence>MKPPDSLALRFGSRSVLLPKRATAVALSIVVLLLLATAASVAVGNGRTVGWRAVEALLGGENAFARRTVFDYRLPRVVAGAVAGAALGLAGCLTQTLARNRLATPDLVGVNDGATVGVLITVLGSTTASIGAWWAGPLGAVIAAAAVVAVAGGLGTAGYRVLVVGLALSVTIDAVTDLVLARQPVDVARGVWGWTIGNLNARGYEVATPVLLGLAVLVPPALLASRKLNVLRFGDDTAATLGVVPGRWRLYALAVAVGLAGLAVGIGGPIAFVAMAAPILATRLAGTARVPIVTAALSGALLVVCADTLGRAFGPVEVPVGVLASLLGGPFLLWVLLSRKDS</sequence>
<evidence type="ECO:0000256" key="8">
    <source>
        <dbReference type="SAM" id="Phobius"/>
    </source>
</evidence>
<dbReference type="GO" id="GO:0022857">
    <property type="term" value="F:transmembrane transporter activity"/>
    <property type="evidence" value="ECO:0007669"/>
    <property type="project" value="InterPro"/>
</dbReference>
<evidence type="ECO:0000313" key="10">
    <source>
        <dbReference type="Proteomes" id="UP000548476"/>
    </source>
</evidence>
<proteinExistence type="inferred from homology"/>
<evidence type="ECO:0000256" key="3">
    <source>
        <dbReference type="ARBA" id="ARBA00022448"/>
    </source>
</evidence>
<comment type="similarity">
    <text evidence="2">Belongs to the binding-protein-dependent transport system permease family. FecCD subfamily.</text>
</comment>
<comment type="subcellular location">
    <subcellularLocation>
        <location evidence="1">Cell membrane</location>
        <topology evidence="1">Multi-pass membrane protein</topology>
    </subcellularLocation>
</comment>
<dbReference type="InterPro" id="IPR037294">
    <property type="entry name" value="ABC_BtuC-like"/>
</dbReference>
<dbReference type="PANTHER" id="PTHR30472:SF24">
    <property type="entry name" value="FERRIC ENTEROBACTIN TRANSPORT SYSTEM PERMEASE PROTEIN FEPG"/>
    <property type="match status" value="1"/>
</dbReference>
<evidence type="ECO:0000256" key="7">
    <source>
        <dbReference type="ARBA" id="ARBA00023136"/>
    </source>
</evidence>
<dbReference type="GO" id="GO:0033214">
    <property type="term" value="P:siderophore-iron import into cell"/>
    <property type="evidence" value="ECO:0007669"/>
    <property type="project" value="TreeGrafter"/>
</dbReference>
<organism evidence="9 10">
    <name type="scientific">Phytomonospora endophytica</name>
    <dbReference type="NCBI Taxonomy" id="714109"/>
    <lineage>
        <taxon>Bacteria</taxon>
        <taxon>Bacillati</taxon>
        <taxon>Actinomycetota</taxon>
        <taxon>Actinomycetes</taxon>
        <taxon>Micromonosporales</taxon>
        <taxon>Micromonosporaceae</taxon>
        <taxon>Phytomonospora</taxon>
    </lineage>
</organism>
<name>A0A841FZT8_9ACTN</name>
<feature type="transmembrane region" description="Helical" evidence="8">
    <location>
        <begin position="292"/>
        <end position="312"/>
    </location>
</feature>
<gene>
    <name evidence="9" type="ORF">HNR73_007109</name>
</gene>
<reference evidence="9 10" key="1">
    <citation type="submission" date="2020-08" db="EMBL/GenBank/DDBJ databases">
        <title>Genomic Encyclopedia of Type Strains, Phase IV (KMG-IV): sequencing the most valuable type-strain genomes for metagenomic binning, comparative biology and taxonomic classification.</title>
        <authorList>
            <person name="Goeker M."/>
        </authorList>
    </citation>
    <scope>NUCLEOTIDE SEQUENCE [LARGE SCALE GENOMIC DNA]</scope>
    <source>
        <strain evidence="9 10">YIM 65646</strain>
    </source>
</reference>
<evidence type="ECO:0000256" key="6">
    <source>
        <dbReference type="ARBA" id="ARBA00022989"/>
    </source>
</evidence>
<dbReference type="PANTHER" id="PTHR30472">
    <property type="entry name" value="FERRIC ENTEROBACTIN TRANSPORT SYSTEM PERMEASE PROTEIN"/>
    <property type="match status" value="1"/>
</dbReference>
<feature type="transmembrane region" description="Helical" evidence="8">
    <location>
        <begin position="77"/>
        <end position="98"/>
    </location>
</feature>
<evidence type="ECO:0000256" key="4">
    <source>
        <dbReference type="ARBA" id="ARBA00022475"/>
    </source>
</evidence>
<dbReference type="Gene3D" id="1.10.3470.10">
    <property type="entry name" value="ABC transporter involved in vitamin B12 uptake, BtuC"/>
    <property type="match status" value="1"/>
</dbReference>
<feature type="transmembrane region" description="Helical" evidence="8">
    <location>
        <begin position="206"/>
        <end position="224"/>
    </location>
</feature>
<keyword evidence="10" id="KW-1185">Reference proteome</keyword>
<keyword evidence="3" id="KW-0813">Transport</keyword>
<keyword evidence="5 8" id="KW-0812">Transmembrane</keyword>
<feature type="transmembrane region" description="Helical" evidence="8">
    <location>
        <begin position="110"/>
        <end position="134"/>
    </location>
</feature>
<feature type="transmembrane region" description="Helical" evidence="8">
    <location>
        <begin position="140"/>
        <end position="162"/>
    </location>
</feature>
<feature type="transmembrane region" description="Helical" evidence="8">
    <location>
        <begin position="318"/>
        <end position="337"/>
    </location>
</feature>
<dbReference type="CDD" id="cd06550">
    <property type="entry name" value="TM_ABC_iron-siderophores_like"/>
    <property type="match status" value="1"/>
</dbReference>
<feature type="transmembrane region" description="Helical" evidence="8">
    <location>
        <begin position="250"/>
        <end position="280"/>
    </location>
</feature>
<protein>
    <submittedName>
        <fullName evidence="9">Iron complex transport system permease protein</fullName>
    </submittedName>
</protein>
<dbReference type="InterPro" id="IPR000522">
    <property type="entry name" value="ABC_transptr_permease_BtuC"/>
</dbReference>